<keyword evidence="3" id="KW-0051">Antiviral defense</keyword>
<accession>A0A174EWA2</accession>
<evidence type="ECO:0000259" key="9">
    <source>
        <dbReference type="PROSITE" id="PS50305"/>
    </source>
</evidence>
<evidence type="ECO:0000256" key="7">
    <source>
        <dbReference type="ARBA" id="ARBA00047575"/>
    </source>
</evidence>
<keyword evidence="1" id="KW-0378">Hydrolase</keyword>
<proteinExistence type="inferred from homology"/>
<dbReference type="Pfam" id="PF18185">
    <property type="entry name" value="STALD"/>
    <property type="match status" value="1"/>
</dbReference>
<evidence type="ECO:0000313" key="10">
    <source>
        <dbReference type="EMBL" id="CUO42392.1"/>
    </source>
</evidence>
<evidence type="ECO:0000256" key="5">
    <source>
        <dbReference type="ARBA" id="ARBA00035014"/>
    </source>
</evidence>
<evidence type="ECO:0000256" key="3">
    <source>
        <dbReference type="ARBA" id="ARBA00023118"/>
    </source>
</evidence>
<dbReference type="InterPro" id="IPR029035">
    <property type="entry name" value="DHS-like_NAD/FAD-binding_dom"/>
</dbReference>
<evidence type="ECO:0000256" key="4">
    <source>
        <dbReference type="ARBA" id="ARBA00034327"/>
    </source>
</evidence>
<name>A0A174EWA2_9FIRM</name>
<dbReference type="GO" id="GO:0003953">
    <property type="term" value="F:NAD+ nucleosidase activity"/>
    <property type="evidence" value="ECO:0007669"/>
    <property type="project" value="UniProtKB-EC"/>
</dbReference>
<evidence type="ECO:0000256" key="1">
    <source>
        <dbReference type="ARBA" id="ARBA00022801"/>
    </source>
</evidence>
<comment type="similarity">
    <text evidence="5">Belongs to the soluble Thoeris ThsA family.</text>
</comment>
<dbReference type="EMBL" id="CYZN01000020">
    <property type="protein sequence ID" value="CUO42392.1"/>
    <property type="molecule type" value="Genomic_DNA"/>
</dbReference>
<dbReference type="RefSeq" id="WP_022379856.1">
    <property type="nucleotide sequence ID" value="NZ_BTHH01000029.1"/>
</dbReference>
<dbReference type="AlphaFoldDB" id="A0A174EWA2"/>
<protein>
    <recommendedName>
        <fullName evidence="6">NAD(+) hydrolase ThsA</fullName>
        <ecNumber evidence="4">3.2.2.5</ecNumber>
    </recommendedName>
</protein>
<dbReference type="Pfam" id="PF13289">
    <property type="entry name" value="SIR2_2"/>
    <property type="match status" value="1"/>
</dbReference>
<dbReference type="EC" id="3.2.2.5" evidence="4"/>
<dbReference type="Proteomes" id="UP000095431">
    <property type="component" value="Unassembled WGS sequence"/>
</dbReference>
<dbReference type="GO" id="GO:0051607">
    <property type="term" value="P:defense response to virus"/>
    <property type="evidence" value="ECO:0007669"/>
    <property type="project" value="UniProtKB-KW"/>
</dbReference>
<dbReference type="InterPro" id="IPR026590">
    <property type="entry name" value="Ssirtuin_cat_dom"/>
</dbReference>
<dbReference type="CDD" id="cd01406">
    <property type="entry name" value="SIR2-like"/>
    <property type="match status" value="1"/>
</dbReference>
<comment type="catalytic activity">
    <reaction evidence="7">
        <text>NAD(+) + H2O = ADP-D-ribose + nicotinamide + H(+)</text>
        <dbReference type="Rhea" id="RHEA:16301"/>
        <dbReference type="ChEBI" id="CHEBI:15377"/>
        <dbReference type="ChEBI" id="CHEBI:15378"/>
        <dbReference type="ChEBI" id="CHEBI:17154"/>
        <dbReference type="ChEBI" id="CHEBI:57540"/>
        <dbReference type="ChEBI" id="CHEBI:57967"/>
        <dbReference type="EC" id="3.2.2.5"/>
    </reaction>
    <physiologicalReaction direction="left-to-right" evidence="7">
        <dbReference type="Rhea" id="RHEA:16302"/>
    </physiologicalReaction>
</comment>
<keyword evidence="2" id="KW-0520">NAD</keyword>
<dbReference type="Gene3D" id="3.40.50.1220">
    <property type="entry name" value="TPP-binding domain"/>
    <property type="match status" value="1"/>
</dbReference>
<evidence type="ECO:0000256" key="2">
    <source>
        <dbReference type="ARBA" id="ARBA00023027"/>
    </source>
</evidence>
<gene>
    <name evidence="10" type="ORF">ERS852478_02764</name>
</gene>
<sequence>MNSEINAFINKYVKEIRNNNAAFFAGAGFSKESGYVDWKTLLESIASELGLEVEKEHDLVALAQYCYNKHQNRGIINDVIFEEFSKQKEPTQNHRILARLPIGVIWTTNYDDLIEKAFDNVQKIVDVKSRNEHLSNTLANRECILYKMHGDKNNPNDAILIKDDYERYYKAHKQFLSALTGDLISKTFLFVGFSFQDPNLDYILSRIRVDYEENPRQHYAIMKSIDRKDYESDADYDYAKRRNDLFLEDLKRYRISALVIDDFSEITEILQEIERRLNQNNIFISGSAEEYGVFTKEEAENLIKLLSARLIQDEFNIISGFGVGVGSAVITGALEEIYMHNTRINNQRLLLRPFPQGKEARVLWQQYREDMISRAGISLYIFGNKKQDDNIVEANGVKTEFDIAIDAKHIVIPVGCTGYMAQKLWEQINLNIEEYYGKVNDEVRKTFQSLNTKMSNDEIVSNIVKLIKLLRR</sequence>
<evidence type="ECO:0000313" key="11">
    <source>
        <dbReference type="Proteomes" id="UP000095431"/>
    </source>
</evidence>
<dbReference type="InterPro" id="IPR041486">
    <property type="entry name" value="ThsA_STALD"/>
</dbReference>
<dbReference type="SUPFAM" id="SSF52467">
    <property type="entry name" value="DHS-like NAD/FAD-binding domain"/>
    <property type="match status" value="1"/>
</dbReference>
<comment type="caution">
    <text evidence="8">Lacks conserved residue(s) required for the propagation of feature annotation.</text>
</comment>
<evidence type="ECO:0000256" key="8">
    <source>
        <dbReference type="PROSITE-ProRule" id="PRU00236"/>
    </source>
</evidence>
<evidence type="ECO:0000256" key="6">
    <source>
        <dbReference type="ARBA" id="ARBA00035033"/>
    </source>
</evidence>
<feature type="domain" description="Deacetylase sirtuin-type" evidence="9">
    <location>
        <begin position="1"/>
        <end position="280"/>
    </location>
</feature>
<organism evidence="10 11">
    <name type="scientific">Blautia wexlerae</name>
    <dbReference type="NCBI Taxonomy" id="418240"/>
    <lineage>
        <taxon>Bacteria</taxon>
        <taxon>Bacillati</taxon>
        <taxon>Bacillota</taxon>
        <taxon>Clostridia</taxon>
        <taxon>Lachnospirales</taxon>
        <taxon>Lachnospiraceae</taxon>
        <taxon>Blautia</taxon>
    </lineage>
</organism>
<dbReference type="PROSITE" id="PS50305">
    <property type="entry name" value="SIRTUIN"/>
    <property type="match status" value="1"/>
</dbReference>
<reference evidence="10 11" key="1">
    <citation type="submission" date="2015-09" db="EMBL/GenBank/DDBJ databases">
        <authorList>
            <consortium name="Pathogen Informatics"/>
        </authorList>
    </citation>
    <scope>NUCLEOTIDE SEQUENCE [LARGE SCALE GENOMIC DNA]</scope>
    <source>
        <strain evidence="10 11">2789STDY5834863</strain>
    </source>
</reference>